<dbReference type="Gene3D" id="3.40.449.10">
    <property type="entry name" value="Phosphoenolpyruvate Carboxykinase, domain 1"/>
    <property type="match status" value="1"/>
</dbReference>
<dbReference type="EMBL" id="BART01006958">
    <property type="protein sequence ID" value="GAG71969.1"/>
    <property type="molecule type" value="Genomic_DNA"/>
</dbReference>
<sequence>MNSSINSLYENAIKDFNSRISSTGALVSYSGSKTGRSPKDKRFAMNNKSNDIWWGDVNMPIDQDFYTKCLDLAKSYIEPHTVNTITSKINPASTGIWNKDGTFNKEIFDKLTKNFILLGDKKIITKQMFWDHLEERHKGQQLGNACHVYMFIPVSWRKVTEGSINDLFKYFSDTTYKNEPAFTIDRLFEFYTNPNKCMNERVKNNSLK</sequence>
<dbReference type="PANTHER" id="PTHR30031">
    <property type="entry name" value="PHOSPHOENOLPYRUVATE CARBOXYKINASE ATP"/>
    <property type="match status" value="1"/>
</dbReference>
<dbReference type="PANTHER" id="PTHR30031:SF0">
    <property type="entry name" value="PHOSPHOENOLPYRUVATE CARBOXYKINASE (ATP)"/>
    <property type="match status" value="1"/>
</dbReference>
<evidence type="ECO:0000256" key="2">
    <source>
        <dbReference type="ARBA" id="ARBA00022793"/>
    </source>
</evidence>
<dbReference type="GO" id="GO:0004612">
    <property type="term" value="F:phosphoenolpyruvate carboxykinase (ATP) activity"/>
    <property type="evidence" value="ECO:0007669"/>
    <property type="project" value="InterPro"/>
</dbReference>
<protein>
    <recommendedName>
        <fullName evidence="4">Phosphoenolpyruvate carboxykinase (ATP)</fullName>
    </recommendedName>
</protein>
<dbReference type="GO" id="GO:0005524">
    <property type="term" value="F:ATP binding"/>
    <property type="evidence" value="ECO:0007669"/>
    <property type="project" value="InterPro"/>
</dbReference>
<dbReference type="AlphaFoldDB" id="X0ZRN9"/>
<dbReference type="InterPro" id="IPR008210">
    <property type="entry name" value="PEP_carboxykinase_N"/>
</dbReference>
<dbReference type="GO" id="GO:0005829">
    <property type="term" value="C:cytosol"/>
    <property type="evidence" value="ECO:0007669"/>
    <property type="project" value="TreeGrafter"/>
</dbReference>
<dbReference type="SUPFAM" id="SSF68923">
    <property type="entry name" value="PEP carboxykinase N-terminal domain"/>
    <property type="match status" value="1"/>
</dbReference>
<keyword evidence="1" id="KW-0312">Gluconeogenesis</keyword>
<accession>X0ZRN9</accession>
<dbReference type="Pfam" id="PF01293">
    <property type="entry name" value="PEPCK_ATP"/>
    <property type="match status" value="1"/>
</dbReference>
<name>X0ZRN9_9ZZZZ</name>
<keyword evidence="2" id="KW-0456">Lyase</keyword>
<evidence type="ECO:0000256" key="1">
    <source>
        <dbReference type="ARBA" id="ARBA00022432"/>
    </source>
</evidence>
<keyword evidence="2" id="KW-0210">Decarboxylase</keyword>
<dbReference type="GO" id="GO:0006094">
    <property type="term" value="P:gluconeogenesis"/>
    <property type="evidence" value="ECO:0007669"/>
    <property type="project" value="UniProtKB-KW"/>
</dbReference>
<dbReference type="InterPro" id="IPR001272">
    <property type="entry name" value="PEP_carboxykinase_ATP"/>
</dbReference>
<organism evidence="3">
    <name type="scientific">marine sediment metagenome</name>
    <dbReference type="NCBI Taxonomy" id="412755"/>
    <lineage>
        <taxon>unclassified sequences</taxon>
        <taxon>metagenomes</taxon>
        <taxon>ecological metagenomes</taxon>
    </lineage>
</organism>
<gene>
    <name evidence="3" type="ORF">S01H4_15876</name>
</gene>
<reference evidence="3" key="1">
    <citation type="journal article" date="2014" name="Front. Microbiol.">
        <title>High frequency of phylogenetically diverse reductive dehalogenase-homologous genes in deep subseafloor sedimentary metagenomes.</title>
        <authorList>
            <person name="Kawai M."/>
            <person name="Futagami T."/>
            <person name="Toyoda A."/>
            <person name="Takaki Y."/>
            <person name="Nishi S."/>
            <person name="Hori S."/>
            <person name="Arai W."/>
            <person name="Tsubouchi T."/>
            <person name="Morono Y."/>
            <person name="Uchiyama I."/>
            <person name="Ito T."/>
            <person name="Fujiyama A."/>
            <person name="Inagaki F."/>
            <person name="Takami H."/>
        </authorList>
    </citation>
    <scope>NUCLEOTIDE SEQUENCE</scope>
    <source>
        <strain evidence="3">Expedition CK06-06</strain>
    </source>
</reference>
<evidence type="ECO:0008006" key="4">
    <source>
        <dbReference type="Google" id="ProtNLM"/>
    </source>
</evidence>
<evidence type="ECO:0000313" key="3">
    <source>
        <dbReference type="EMBL" id="GAG71969.1"/>
    </source>
</evidence>
<proteinExistence type="predicted"/>
<comment type="caution">
    <text evidence="3">The sequence shown here is derived from an EMBL/GenBank/DDBJ whole genome shotgun (WGS) entry which is preliminary data.</text>
</comment>